<evidence type="ECO:0000256" key="1">
    <source>
        <dbReference type="SAM" id="MobiDB-lite"/>
    </source>
</evidence>
<dbReference type="EMBL" id="BKCJ010004669">
    <property type="protein sequence ID" value="GEU62408.1"/>
    <property type="molecule type" value="Genomic_DNA"/>
</dbReference>
<dbReference type="AlphaFoldDB" id="A0A6L2LL80"/>
<protein>
    <submittedName>
        <fullName evidence="3">Uncharacterized protein</fullName>
    </submittedName>
</protein>
<feature type="region of interest" description="Disordered" evidence="1">
    <location>
        <begin position="127"/>
        <end position="166"/>
    </location>
</feature>
<accession>A0A6L2LL80</accession>
<evidence type="ECO:0000256" key="2">
    <source>
        <dbReference type="SAM" id="SignalP"/>
    </source>
</evidence>
<feature type="signal peptide" evidence="2">
    <location>
        <begin position="1"/>
        <end position="23"/>
    </location>
</feature>
<keyword evidence="2" id="KW-0732">Signal</keyword>
<gene>
    <name evidence="3" type="ORF">Tci_034386</name>
</gene>
<comment type="caution">
    <text evidence="3">The sequence shown here is derived from an EMBL/GenBank/DDBJ whole genome shotgun (WGS) entry which is preliminary data.</text>
</comment>
<organism evidence="3">
    <name type="scientific">Tanacetum cinerariifolium</name>
    <name type="common">Dalmatian daisy</name>
    <name type="synonym">Chrysanthemum cinerariifolium</name>
    <dbReference type="NCBI Taxonomy" id="118510"/>
    <lineage>
        <taxon>Eukaryota</taxon>
        <taxon>Viridiplantae</taxon>
        <taxon>Streptophyta</taxon>
        <taxon>Embryophyta</taxon>
        <taxon>Tracheophyta</taxon>
        <taxon>Spermatophyta</taxon>
        <taxon>Magnoliopsida</taxon>
        <taxon>eudicotyledons</taxon>
        <taxon>Gunneridae</taxon>
        <taxon>Pentapetalae</taxon>
        <taxon>asterids</taxon>
        <taxon>campanulids</taxon>
        <taxon>Asterales</taxon>
        <taxon>Asteraceae</taxon>
        <taxon>Asteroideae</taxon>
        <taxon>Anthemideae</taxon>
        <taxon>Anthemidinae</taxon>
        <taxon>Tanacetum</taxon>
    </lineage>
</organism>
<reference evidence="3" key="1">
    <citation type="journal article" date="2019" name="Sci. Rep.">
        <title>Draft genome of Tanacetum cinerariifolium, the natural source of mosquito coil.</title>
        <authorList>
            <person name="Yamashiro T."/>
            <person name="Shiraishi A."/>
            <person name="Satake H."/>
            <person name="Nakayama K."/>
        </authorList>
    </citation>
    <scope>NUCLEOTIDE SEQUENCE</scope>
</reference>
<sequence>MLMFYLIVLRVSFILSTTVVTNSLIVSSVVDLRNDGREQILKLPSNHCGDVRIPTSVSIANFVTIVTGVTIVHNASTASTTSLVISISSYLSEESVGSHALRVILFGTIPTKALAAYEATRVANALEAEGQSQNDSDDDTGNGDNENGRNRNGDNGNVNSKENDRGARSVARECTYQDFMKCQLLNFKGTKGVVGLIRTIRADAAFSMSWRELMKLMAEVL</sequence>
<evidence type="ECO:0000313" key="3">
    <source>
        <dbReference type="EMBL" id="GEU62408.1"/>
    </source>
</evidence>
<name>A0A6L2LL80_TANCI</name>
<feature type="chain" id="PRO_5026705734" evidence="2">
    <location>
        <begin position="24"/>
        <end position="221"/>
    </location>
</feature>
<proteinExistence type="predicted"/>